<comment type="caution">
    <text evidence="3">The sequence shown here is derived from an EMBL/GenBank/DDBJ whole genome shotgun (WGS) entry which is preliminary data.</text>
</comment>
<dbReference type="PRINTS" id="PR00111">
    <property type="entry name" value="ABHYDROLASE"/>
</dbReference>
<dbReference type="PANTHER" id="PTHR43798:SF31">
    <property type="entry name" value="AB HYDROLASE SUPERFAMILY PROTEIN YCLE"/>
    <property type="match status" value="1"/>
</dbReference>
<dbReference type="InterPro" id="IPR000073">
    <property type="entry name" value="AB_hydrolase_1"/>
</dbReference>
<organism evidence="3 4">
    <name type="scientific">Actinacidiphila acidipaludis</name>
    <dbReference type="NCBI Taxonomy" id="2873382"/>
    <lineage>
        <taxon>Bacteria</taxon>
        <taxon>Bacillati</taxon>
        <taxon>Actinomycetota</taxon>
        <taxon>Actinomycetes</taxon>
        <taxon>Kitasatosporales</taxon>
        <taxon>Streptomycetaceae</taxon>
        <taxon>Actinacidiphila</taxon>
    </lineage>
</organism>
<keyword evidence="1 3" id="KW-0378">Hydrolase</keyword>
<evidence type="ECO:0000256" key="1">
    <source>
        <dbReference type="ARBA" id="ARBA00022801"/>
    </source>
</evidence>
<accession>A0ABS7Q4Z4</accession>
<dbReference type="Gene3D" id="3.40.50.1820">
    <property type="entry name" value="alpha/beta hydrolase"/>
    <property type="match status" value="1"/>
</dbReference>
<keyword evidence="4" id="KW-1185">Reference proteome</keyword>
<dbReference type="GO" id="GO:0016787">
    <property type="term" value="F:hydrolase activity"/>
    <property type="evidence" value="ECO:0007669"/>
    <property type="project" value="UniProtKB-KW"/>
</dbReference>
<proteinExistence type="predicted"/>
<dbReference type="SUPFAM" id="SSF53474">
    <property type="entry name" value="alpha/beta-Hydrolases"/>
    <property type="match status" value="1"/>
</dbReference>
<dbReference type="InterPro" id="IPR029058">
    <property type="entry name" value="AB_hydrolase_fold"/>
</dbReference>
<reference evidence="3 4" key="1">
    <citation type="submission" date="2021-08" db="EMBL/GenBank/DDBJ databases">
        <title>WGS of actinomycetes from Thailand.</title>
        <authorList>
            <person name="Thawai C."/>
        </authorList>
    </citation>
    <scope>NUCLEOTIDE SEQUENCE [LARGE SCALE GENOMIC DNA]</scope>
    <source>
        <strain evidence="3 4">PLK6-54</strain>
    </source>
</reference>
<dbReference type="EMBL" id="JAINZZ010000010">
    <property type="protein sequence ID" value="MBY8878226.1"/>
    <property type="molecule type" value="Genomic_DNA"/>
</dbReference>
<feature type="domain" description="AB hydrolase-1" evidence="2">
    <location>
        <begin position="24"/>
        <end position="150"/>
    </location>
</feature>
<protein>
    <submittedName>
        <fullName evidence="3">Alpha/beta hydrolase</fullName>
    </submittedName>
</protein>
<dbReference type="PANTHER" id="PTHR43798">
    <property type="entry name" value="MONOACYLGLYCEROL LIPASE"/>
    <property type="match status" value="1"/>
</dbReference>
<name>A0ABS7Q4Z4_9ACTN</name>
<sequence length="265" mass="27394">METTRTVPVAGGNLEVRVRDGSGPTLVFLHYWGGSADTWSRVLEGLPSGQATVRFDQRGWGGSAGLPGPYHLDRLADDLLQVADACVPGPFVVVGHSMGGKVAQLAAARRPRGLAGLVLVAPAPPRPPAAITEEYREGLSHAYDSAESVAGALDHVLTATALPAPLRAAAVRDSLSAGAEARREWPLHGIARDITGAARAIEVQVAVLAGENDVVEPPRVLRDHLLPHVPGAGLTVVPGAGHLLPLEAPDAVASALTSFLTSLHG</sequence>
<evidence type="ECO:0000259" key="2">
    <source>
        <dbReference type="Pfam" id="PF00561"/>
    </source>
</evidence>
<dbReference type="Proteomes" id="UP000778578">
    <property type="component" value="Unassembled WGS sequence"/>
</dbReference>
<evidence type="ECO:0000313" key="4">
    <source>
        <dbReference type="Proteomes" id="UP000778578"/>
    </source>
</evidence>
<dbReference type="Pfam" id="PF00561">
    <property type="entry name" value="Abhydrolase_1"/>
    <property type="match status" value="1"/>
</dbReference>
<evidence type="ECO:0000313" key="3">
    <source>
        <dbReference type="EMBL" id="MBY8878226.1"/>
    </source>
</evidence>
<dbReference type="InterPro" id="IPR050266">
    <property type="entry name" value="AB_hydrolase_sf"/>
</dbReference>
<gene>
    <name evidence="3" type="ORF">K7862_11365</name>
</gene>